<feature type="region of interest" description="Disordered" evidence="1">
    <location>
        <begin position="41"/>
        <end position="69"/>
    </location>
</feature>
<sequence length="69" mass="7906">MAPKLDALQFLDYIRDFNNMDYPAQYAFYIDDVVLNLPDPTVGSLRARRPSPTTTPPHEWISYSSNTTP</sequence>
<proteinExistence type="predicted"/>
<dbReference type="EMBL" id="MU839016">
    <property type="protein sequence ID" value="KAK1765173.1"/>
    <property type="molecule type" value="Genomic_DNA"/>
</dbReference>
<dbReference type="Proteomes" id="UP001244011">
    <property type="component" value="Unassembled WGS sequence"/>
</dbReference>
<keyword evidence="3" id="KW-1185">Reference proteome</keyword>
<name>A0AAJ0BVD1_9PEZI</name>
<dbReference type="RefSeq" id="XP_060281386.1">
    <property type="nucleotide sequence ID" value="XM_060430099.1"/>
</dbReference>
<gene>
    <name evidence="2" type="ORF">QBC33DRAFT_560994</name>
</gene>
<protein>
    <submittedName>
        <fullName evidence="2">Uncharacterized protein</fullName>
    </submittedName>
</protein>
<reference evidence="2" key="1">
    <citation type="submission" date="2023-06" db="EMBL/GenBank/DDBJ databases">
        <title>Genome-scale phylogeny and comparative genomics of the fungal order Sordariales.</title>
        <authorList>
            <consortium name="Lawrence Berkeley National Laboratory"/>
            <person name="Hensen N."/>
            <person name="Bonometti L."/>
            <person name="Westerberg I."/>
            <person name="Brannstrom I.O."/>
            <person name="Guillou S."/>
            <person name="Cros-Aarteil S."/>
            <person name="Calhoun S."/>
            <person name="Haridas S."/>
            <person name="Kuo A."/>
            <person name="Mondo S."/>
            <person name="Pangilinan J."/>
            <person name="Riley R."/>
            <person name="Labutti K."/>
            <person name="Andreopoulos B."/>
            <person name="Lipzen A."/>
            <person name="Chen C."/>
            <person name="Yanf M."/>
            <person name="Daum C."/>
            <person name="Ng V."/>
            <person name="Clum A."/>
            <person name="Steindorff A."/>
            <person name="Ohm R."/>
            <person name="Martin F."/>
            <person name="Silar P."/>
            <person name="Natvig D."/>
            <person name="Lalanne C."/>
            <person name="Gautier V."/>
            <person name="Ament-Velasquez S.L."/>
            <person name="Kruys A."/>
            <person name="Hutchinson M.I."/>
            <person name="Powell A.J."/>
            <person name="Barry K."/>
            <person name="Miller A.N."/>
            <person name="Grigoriev I.V."/>
            <person name="Debuchy R."/>
            <person name="Gladieux P."/>
            <person name="Thoren M.H."/>
            <person name="Johannesson H."/>
        </authorList>
    </citation>
    <scope>NUCLEOTIDE SEQUENCE</scope>
    <source>
        <strain evidence="2">8032-3</strain>
    </source>
</reference>
<dbReference type="GeneID" id="85313286"/>
<dbReference type="AlphaFoldDB" id="A0AAJ0BVD1"/>
<organism evidence="2 3">
    <name type="scientific">Phialemonium atrogriseum</name>
    <dbReference type="NCBI Taxonomy" id="1093897"/>
    <lineage>
        <taxon>Eukaryota</taxon>
        <taxon>Fungi</taxon>
        <taxon>Dikarya</taxon>
        <taxon>Ascomycota</taxon>
        <taxon>Pezizomycotina</taxon>
        <taxon>Sordariomycetes</taxon>
        <taxon>Sordariomycetidae</taxon>
        <taxon>Cephalothecales</taxon>
        <taxon>Cephalothecaceae</taxon>
        <taxon>Phialemonium</taxon>
    </lineage>
</organism>
<comment type="caution">
    <text evidence="2">The sequence shown here is derived from an EMBL/GenBank/DDBJ whole genome shotgun (WGS) entry which is preliminary data.</text>
</comment>
<evidence type="ECO:0000313" key="2">
    <source>
        <dbReference type="EMBL" id="KAK1765173.1"/>
    </source>
</evidence>
<evidence type="ECO:0000313" key="3">
    <source>
        <dbReference type="Proteomes" id="UP001244011"/>
    </source>
</evidence>
<evidence type="ECO:0000256" key="1">
    <source>
        <dbReference type="SAM" id="MobiDB-lite"/>
    </source>
</evidence>
<accession>A0AAJ0BVD1</accession>